<dbReference type="SUPFAM" id="SSF53448">
    <property type="entry name" value="Nucleotide-diphospho-sugar transferases"/>
    <property type="match status" value="1"/>
</dbReference>
<organism evidence="1">
    <name type="scientific">marine sediment metagenome</name>
    <dbReference type="NCBI Taxonomy" id="412755"/>
    <lineage>
        <taxon>unclassified sequences</taxon>
        <taxon>metagenomes</taxon>
        <taxon>ecological metagenomes</taxon>
    </lineage>
</organism>
<evidence type="ECO:0000313" key="1">
    <source>
        <dbReference type="EMBL" id="GAI90501.1"/>
    </source>
</evidence>
<accession>X1TGM8</accession>
<proteinExistence type="predicted"/>
<dbReference type="EMBL" id="BARW01017707">
    <property type="protein sequence ID" value="GAI90501.1"/>
    <property type="molecule type" value="Genomic_DNA"/>
</dbReference>
<dbReference type="AlphaFoldDB" id="X1TGM8"/>
<sequence length="50" mass="5296">MDGGSRLSTKGDPKPLISVLGLSLIERVILTAKNAGLTDFYVVTGYNGEK</sequence>
<protein>
    <recommendedName>
        <fullName evidence="2">MobA-like NTP transferase domain-containing protein</fullName>
    </recommendedName>
</protein>
<dbReference type="InterPro" id="IPR029044">
    <property type="entry name" value="Nucleotide-diphossugar_trans"/>
</dbReference>
<feature type="non-terminal residue" evidence="1">
    <location>
        <position position="50"/>
    </location>
</feature>
<dbReference type="Gene3D" id="3.90.550.10">
    <property type="entry name" value="Spore Coat Polysaccharide Biosynthesis Protein SpsA, Chain A"/>
    <property type="match status" value="1"/>
</dbReference>
<name>X1TGM8_9ZZZZ</name>
<reference evidence="1" key="1">
    <citation type="journal article" date="2014" name="Front. Microbiol.">
        <title>High frequency of phylogenetically diverse reductive dehalogenase-homologous genes in deep subseafloor sedimentary metagenomes.</title>
        <authorList>
            <person name="Kawai M."/>
            <person name="Futagami T."/>
            <person name="Toyoda A."/>
            <person name="Takaki Y."/>
            <person name="Nishi S."/>
            <person name="Hori S."/>
            <person name="Arai W."/>
            <person name="Tsubouchi T."/>
            <person name="Morono Y."/>
            <person name="Uchiyama I."/>
            <person name="Ito T."/>
            <person name="Fujiyama A."/>
            <person name="Inagaki F."/>
            <person name="Takami H."/>
        </authorList>
    </citation>
    <scope>NUCLEOTIDE SEQUENCE</scope>
    <source>
        <strain evidence="1">Expedition CK06-06</strain>
    </source>
</reference>
<comment type="caution">
    <text evidence="1">The sequence shown here is derived from an EMBL/GenBank/DDBJ whole genome shotgun (WGS) entry which is preliminary data.</text>
</comment>
<gene>
    <name evidence="1" type="ORF">S12H4_30521</name>
</gene>
<evidence type="ECO:0008006" key="2">
    <source>
        <dbReference type="Google" id="ProtNLM"/>
    </source>
</evidence>